<evidence type="ECO:0000313" key="2">
    <source>
        <dbReference type="EMBL" id="DAE24116.1"/>
    </source>
</evidence>
<name>A0A8S5QZM1_9VIRU</name>
<dbReference type="EMBL" id="BK015768">
    <property type="protein sequence ID" value="DAE24116.1"/>
    <property type="molecule type" value="Genomic_DNA"/>
</dbReference>
<reference evidence="2" key="1">
    <citation type="journal article" date="2021" name="Proc. Natl. Acad. Sci. U.S.A.">
        <title>A Catalog of Tens of Thousands of Viruses from Human Metagenomes Reveals Hidden Associations with Chronic Diseases.</title>
        <authorList>
            <person name="Tisza M.J."/>
            <person name="Buck C.B."/>
        </authorList>
    </citation>
    <scope>NUCLEOTIDE SEQUENCE</scope>
    <source>
        <strain evidence="2">CtHJb31</strain>
    </source>
</reference>
<sequence>MGFLAALIQTVIKMIIVGAFAFAGIKLGRYLRKRKDDKEANA</sequence>
<accession>A0A8S5QZM1</accession>
<proteinExistence type="predicted"/>
<keyword evidence="1" id="KW-0472">Membrane</keyword>
<organism evidence="2">
    <name type="scientific">virus sp. ctHJb31</name>
    <dbReference type="NCBI Taxonomy" id="2826796"/>
    <lineage>
        <taxon>Viruses</taxon>
    </lineage>
</organism>
<keyword evidence="1" id="KW-1133">Transmembrane helix</keyword>
<feature type="transmembrane region" description="Helical" evidence="1">
    <location>
        <begin position="6"/>
        <end position="25"/>
    </location>
</feature>
<evidence type="ECO:0000256" key="1">
    <source>
        <dbReference type="SAM" id="Phobius"/>
    </source>
</evidence>
<keyword evidence="1" id="KW-0812">Transmembrane</keyword>
<protein>
    <submittedName>
        <fullName evidence="2">Large-conductance mechanosensitive channel, MscL</fullName>
    </submittedName>
</protein>